<keyword evidence="3" id="KW-0234">DNA repair</keyword>
<keyword evidence="2" id="KW-0378">Hydrolase</keyword>
<dbReference type="EMBL" id="CP077062">
    <property type="protein sequence ID" value="QWZ08567.1"/>
    <property type="molecule type" value="Genomic_DNA"/>
</dbReference>
<evidence type="ECO:0000256" key="3">
    <source>
        <dbReference type="ARBA" id="ARBA00023204"/>
    </source>
</evidence>
<dbReference type="GO" id="GO:0006281">
    <property type="term" value="P:DNA repair"/>
    <property type="evidence" value="ECO:0007669"/>
    <property type="project" value="UniProtKB-KW"/>
</dbReference>
<proteinExistence type="predicted"/>
<gene>
    <name evidence="5" type="ORF">KRR39_01445</name>
</gene>
<dbReference type="KEGG" id="nps:KRR39_01445"/>
<protein>
    <submittedName>
        <fullName evidence="5">PD-(D/E)XK nuclease family protein</fullName>
    </submittedName>
</protein>
<dbReference type="Pfam" id="PF12705">
    <property type="entry name" value="PDDEXK_1"/>
    <property type="match status" value="1"/>
</dbReference>
<reference evidence="5" key="1">
    <citation type="submission" date="2021-06" db="EMBL/GenBank/DDBJ databases">
        <title>Complete genome sequence of Nocardioides sp. G188.</title>
        <authorList>
            <person name="Im W.-T."/>
        </authorList>
    </citation>
    <scope>NUCLEOTIDE SEQUENCE</scope>
    <source>
        <strain evidence="5">G188</strain>
    </source>
</reference>
<organism evidence="5 6">
    <name type="scientific">Nocardioides panacis</name>
    <dbReference type="NCBI Taxonomy" id="2849501"/>
    <lineage>
        <taxon>Bacteria</taxon>
        <taxon>Bacillati</taxon>
        <taxon>Actinomycetota</taxon>
        <taxon>Actinomycetes</taxon>
        <taxon>Propionibacteriales</taxon>
        <taxon>Nocardioidaceae</taxon>
        <taxon>Nocardioides</taxon>
    </lineage>
</organism>
<name>A0A975SZ21_9ACTN</name>
<keyword evidence="6" id="KW-1185">Reference proteome</keyword>
<evidence type="ECO:0000256" key="2">
    <source>
        <dbReference type="ARBA" id="ARBA00022806"/>
    </source>
</evidence>
<keyword evidence="2" id="KW-0547">Nucleotide-binding</keyword>
<dbReference type="Proteomes" id="UP000683575">
    <property type="component" value="Chromosome"/>
</dbReference>
<evidence type="ECO:0000313" key="5">
    <source>
        <dbReference type="EMBL" id="QWZ08567.1"/>
    </source>
</evidence>
<evidence type="ECO:0000259" key="4">
    <source>
        <dbReference type="Pfam" id="PF12705"/>
    </source>
</evidence>
<feature type="domain" description="PD-(D/E)XK endonuclease-like" evidence="4">
    <location>
        <begin position="17"/>
        <end position="261"/>
    </location>
</feature>
<evidence type="ECO:0000313" key="6">
    <source>
        <dbReference type="Proteomes" id="UP000683575"/>
    </source>
</evidence>
<evidence type="ECO:0000256" key="1">
    <source>
        <dbReference type="ARBA" id="ARBA00022763"/>
    </source>
</evidence>
<dbReference type="InterPro" id="IPR038726">
    <property type="entry name" value="PDDEXK_AddAB-type"/>
</dbReference>
<keyword evidence="1" id="KW-0227">DNA damage</keyword>
<dbReference type="AlphaFoldDB" id="A0A975SZ21"/>
<accession>A0A975SZ21</accession>
<keyword evidence="2" id="KW-0067">ATP-binding</keyword>
<keyword evidence="2" id="KW-0347">Helicase</keyword>
<dbReference type="GO" id="GO:0004386">
    <property type="term" value="F:helicase activity"/>
    <property type="evidence" value="ECO:0007669"/>
    <property type="project" value="UniProtKB-KW"/>
</dbReference>
<sequence length="280" mass="30915">MSHPTLDGMPDRLYPATPARLTTYLDCPRRYRHAYLDRPTPSKGAPWGHNSVGSSVHTALARWWALPRERRTPRAGGALLVDAWLTDGFRDARQLRAARDRAREQVERYLAGIDPDHEPVGIERTVSVRTARASLWGRADRLDARGEGVVVVDYKTGRSVLTVDDARSSLALAVYAAGAARVLHRPCTRVELHHLPTGDTLAWEHTPESLEEHLARADEWAARLAGLDERFVAGMAPGEADEVFPARVGPRCGWCDFRSVCGPGQSVPPRQPWAGVVDAD</sequence>